<dbReference type="eggNOG" id="COG0803">
    <property type="taxonomic scope" value="Bacteria"/>
</dbReference>
<dbReference type="InterPro" id="IPR050492">
    <property type="entry name" value="Bact_metal-bind_prot9"/>
</dbReference>
<name>O67917_AQUAE</name>
<dbReference type="PRINTS" id="PR00691">
    <property type="entry name" value="ADHESINB"/>
</dbReference>
<reference evidence="5 6" key="1">
    <citation type="journal article" date="1998" name="Nature">
        <title>The complete genome of the hyperthermophilic bacterium Aquifex aeolicus.</title>
        <authorList>
            <person name="Deckert G."/>
            <person name="Warren P.V."/>
            <person name="Gaasterland T."/>
            <person name="Young W.G."/>
            <person name="Lenox A.L."/>
            <person name="Graham D.E."/>
            <person name="Overbeek R."/>
            <person name="Snead M.A."/>
            <person name="Keller M."/>
            <person name="Aujay M."/>
            <person name="Huber R."/>
            <person name="Feldman R.A."/>
            <person name="Short J.M."/>
            <person name="Olson G.J."/>
            <person name="Swanson R.V."/>
        </authorList>
    </citation>
    <scope>NUCLEOTIDE SEQUENCE [LARGE SCALE GENOMIC DNA]</scope>
    <source>
        <strain evidence="5 6">VF5</strain>
    </source>
</reference>
<dbReference type="GO" id="GO:0046872">
    <property type="term" value="F:metal ion binding"/>
    <property type="evidence" value="ECO:0007669"/>
    <property type="project" value="InterPro"/>
</dbReference>
<dbReference type="GO" id="GO:0007155">
    <property type="term" value="P:cell adhesion"/>
    <property type="evidence" value="ECO:0007669"/>
    <property type="project" value="InterPro"/>
</dbReference>
<dbReference type="Proteomes" id="UP000000798">
    <property type="component" value="Chromosome"/>
</dbReference>
<dbReference type="Pfam" id="PF01297">
    <property type="entry name" value="ZnuA"/>
    <property type="match status" value="1"/>
</dbReference>
<dbReference type="InterPro" id="IPR006128">
    <property type="entry name" value="Lipoprotein_PsaA-like"/>
</dbReference>
<dbReference type="KEGG" id="aae:aq_2166"/>
<dbReference type="InterPro" id="IPR006129">
    <property type="entry name" value="AdhesinB"/>
</dbReference>
<dbReference type="InParanoid" id="O67917"/>
<evidence type="ECO:0000256" key="1">
    <source>
        <dbReference type="ARBA" id="ARBA00011028"/>
    </source>
</evidence>
<evidence type="ECO:0000256" key="2">
    <source>
        <dbReference type="ARBA" id="ARBA00022448"/>
    </source>
</evidence>
<keyword evidence="6" id="KW-1185">Reference proteome</keyword>
<protein>
    <submittedName>
        <fullName evidence="5">Adhesion protein</fullName>
    </submittedName>
</protein>
<sequence length="290" mass="32912">MRALFVFLFFITLSFAKLNVVVTYPWIGDLVDKIGKEKVKVYIIAKGTEDPHFVVPKPSHIAKLRRADLLIIQGASLEIGFLPPLLSQSNNPKIQPGTKGFLDLSTFIELIEKPKEVSRAMGDVHPEGNPHYNLDPHNIPVLAQAIKDRLCLIDPGNCEFYGKNLNEFLAKWNEKLEVWDREFSTFRGTRVISYHSVFNYLLRRYGVVLVATLEPLPGIPPTKSHIQKLLSLKDIKYVLLAVYNERRTAQFVAKELGAKVLVLPHDVNSLPEVKDNFSLFDEILRRLKGG</sequence>
<evidence type="ECO:0000313" key="6">
    <source>
        <dbReference type="Proteomes" id="UP000000798"/>
    </source>
</evidence>
<dbReference type="RefSeq" id="WP_010881422.1">
    <property type="nucleotide sequence ID" value="NC_000918.1"/>
</dbReference>
<evidence type="ECO:0000313" key="5">
    <source>
        <dbReference type="EMBL" id="AAC07876.1"/>
    </source>
</evidence>
<dbReference type="PRINTS" id="PR00690">
    <property type="entry name" value="ADHESNFAMILY"/>
</dbReference>
<dbReference type="CDD" id="cd01145">
    <property type="entry name" value="TroA_c"/>
    <property type="match status" value="1"/>
</dbReference>
<dbReference type="PIR" id="A70486">
    <property type="entry name" value="A70486"/>
</dbReference>
<dbReference type="HOGENOM" id="CLU_016838_1_2_0"/>
<dbReference type="EMBL" id="AE000657">
    <property type="protein sequence ID" value="AAC07876.1"/>
    <property type="molecule type" value="Genomic_DNA"/>
</dbReference>
<organism evidence="5 6">
    <name type="scientific">Aquifex aeolicus (strain VF5)</name>
    <dbReference type="NCBI Taxonomy" id="224324"/>
    <lineage>
        <taxon>Bacteria</taxon>
        <taxon>Pseudomonadati</taxon>
        <taxon>Aquificota</taxon>
        <taxon>Aquificia</taxon>
        <taxon>Aquificales</taxon>
        <taxon>Aquificaceae</taxon>
        <taxon>Aquifex</taxon>
    </lineage>
</organism>
<dbReference type="PANTHER" id="PTHR42953">
    <property type="entry name" value="HIGH-AFFINITY ZINC UPTAKE SYSTEM PROTEIN ZNUA-RELATED"/>
    <property type="match status" value="1"/>
</dbReference>
<dbReference type="AlphaFoldDB" id="O67917"/>
<comment type="similarity">
    <text evidence="1 4">Belongs to the bacterial solute-binding protein 9 family.</text>
</comment>
<dbReference type="Gene3D" id="3.40.50.1980">
    <property type="entry name" value="Nitrogenase molybdenum iron protein domain"/>
    <property type="match status" value="2"/>
</dbReference>
<dbReference type="PANTHER" id="PTHR42953:SF2">
    <property type="entry name" value="ADHESION PROTEIN"/>
    <property type="match status" value="1"/>
</dbReference>
<gene>
    <name evidence="5" type="primary">scbA</name>
    <name evidence="5" type="ordered locus">aq_2166</name>
</gene>
<dbReference type="STRING" id="224324.aq_2166"/>
<accession>O67917</accession>
<evidence type="ECO:0000256" key="4">
    <source>
        <dbReference type="RuleBase" id="RU003512"/>
    </source>
</evidence>
<dbReference type="InterPro" id="IPR006127">
    <property type="entry name" value="ZnuA-like"/>
</dbReference>
<dbReference type="PATRIC" id="fig|224324.8.peg.1674"/>
<dbReference type="EnsemblBacteria" id="AAC07876">
    <property type="protein sequence ID" value="AAC07876"/>
    <property type="gene ID" value="aq_2166"/>
</dbReference>
<dbReference type="GO" id="GO:0030001">
    <property type="term" value="P:metal ion transport"/>
    <property type="evidence" value="ECO:0007669"/>
    <property type="project" value="InterPro"/>
</dbReference>
<dbReference type="OrthoDB" id="9810636at2"/>
<evidence type="ECO:0000256" key="3">
    <source>
        <dbReference type="ARBA" id="ARBA00022729"/>
    </source>
</evidence>
<proteinExistence type="inferred from homology"/>
<keyword evidence="3" id="KW-0732">Signal</keyword>
<keyword evidence="2 4" id="KW-0813">Transport</keyword>
<dbReference type="SUPFAM" id="SSF53807">
    <property type="entry name" value="Helical backbone' metal receptor"/>
    <property type="match status" value="1"/>
</dbReference>